<reference evidence="3 4" key="1">
    <citation type="submission" date="2016-12" db="EMBL/GenBank/DDBJ databases">
        <title>Trade-off between light-utilization and light-protection in marine flavobacteria.</title>
        <authorList>
            <person name="Kumagai Y."/>
            <person name="Yoshizawa S."/>
            <person name="Kogure K."/>
            <person name="Iwasaki W."/>
        </authorList>
    </citation>
    <scope>NUCLEOTIDE SEQUENCE [LARGE SCALE GENOMIC DNA]</scope>
    <source>
        <strain evidence="3 4">ATCC 43844</strain>
    </source>
</reference>
<accession>A0A2S7WGW7</accession>
<dbReference type="Proteomes" id="UP000239068">
    <property type="component" value="Unassembled WGS sequence"/>
</dbReference>
<keyword evidence="1" id="KW-0472">Membrane</keyword>
<keyword evidence="4" id="KW-1185">Reference proteome</keyword>
<proteinExistence type="predicted"/>
<sequence>MKEQKNIDKLFQDKLKVFEVMPNEKVWDATKATLQKKKKKVLPIWWMSSGVAAILILGFLLFPVNYINNKIEPLPENVVTKPNTEKYEIERKKEVETVIVKSDKVDTKNTETAANVIKSKIRKTATKITLLSYKKQQKLFTNMVKKQNPQVDNSLNDIISFTQNNNITSDKKNTINREEKIENSINVIKKEENKTHLKKLDLLAAVAENTKELKEDKLQKKWAVSPVLGIIGSNSFSKKSPLDSNLDGSTKGNKSVSYGVQFTYKINNKWSFQSGVHLQEIQYSNNNIAVVTSNSKASNINFNSGSQFILNSTTRESFDANLLNLNTVSFNGNMRQNFGYIEIPLEIKYNLFETNKIETQIVTGFSSLFLNKNEVFLNTSNFQNTGEANNLNGLNFSGNLGIDFKYLFNKRWSLQLNPMFKTQLNTYNKNSNGFQPYFIAVYTGINYRF</sequence>
<dbReference type="RefSeq" id="WP_105022166.1">
    <property type="nucleotide sequence ID" value="NZ_MSCM01000002.1"/>
</dbReference>
<dbReference type="OrthoDB" id="1113942at2"/>
<evidence type="ECO:0000313" key="3">
    <source>
        <dbReference type="EMBL" id="PQJ76849.1"/>
    </source>
</evidence>
<dbReference type="Pfam" id="PF13568">
    <property type="entry name" value="OMP_b-brl_2"/>
    <property type="match status" value="1"/>
</dbReference>
<comment type="caution">
    <text evidence="3">The sequence shown here is derived from an EMBL/GenBank/DDBJ whole genome shotgun (WGS) entry which is preliminary data.</text>
</comment>
<protein>
    <recommendedName>
        <fullName evidence="2">Outer membrane protein beta-barrel domain-containing protein</fullName>
    </recommendedName>
</protein>
<feature type="transmembrane region" description="Helical" evidence="1">
    <location>
        <begin position="44"/>
        <end position="64"/>
    </location>
</feature>
<evidence type="ECO:0000313" key="4">
    <source>
        <dbReference type="Proteomes" id="UP000239068"/>
    </source>
</evidence>
<gene>
    <name evidence="3" type="ORF">BTO16_13340</name>
</gene>
<evidence type="ECO:0000259" key="2">
    <source>
        <dbReference type="Pfam" id="PF13568"/>
    </source>
</evidence>
<dbReference type="EMBL" id="MSCM01000002">
    <property type="protein sequence ID" value="PQJ76849.1"/>
    <property type="molecule type" value="Genomic_DNA"/>
</dbReference>
<evidence type="ECO:0000256" key="1">
    <source>
        <dbReference type="SAM" id="Phobius"/>
    </source>
</evidence>
<keyword evidence="1" id="KW-0812">Transmembrane</keyword>
<feature type="domain" description="Outer membrane protein beta-barrel" evidence="2">
    <location>
        <begin position="220"/>
        <end position="416"/>
    </location>
</feature>
<dbReference type="InterPro" id="IPR025665">
    <property type="entry name" value="Beta-barrel_OMP_2"/>
</dbReference>
<organism evidence="3 4">
    <name type="scientific">Polaribacter glomeratus</name>
    <dbReference type="NCBI Taxonomy" id="102"/>
    <lineage>
        <taxon>Bacteria</taxon>
        <taxon>Pseudomonadati</taxon>
        <taxon>Bacteroidota</taxon>
        <taxon>Flavobacteriia</taxon>
        <taxon>Flavobacteriales</taxon>
        <taxon>Flavobacteriaceae</taxon>
    </lineage>
</organism>
<keyword evidence="1" id="KW-1133">Transmembrane helix</keyword>
<name>A0A2S7WGW7_9FLAO</name>
<dbReference type="AlphaFoldDB" id="A0A2S7WGW7"/>